<reference evidence="3" key="1">
    <citation type="journal article" date="2021" name="ISME J.">
        <title>Evolutionary origin and ecological implication of a unique nif island in free-living Bradyrhizobium lineages.</title>
        <authorList>
            <person name="Tao J."/>
        </authorList>
    </citation>
    <scope>NUCLEOTIDE SEQUENCE [LARGE SCALE GENOMIC DNA]</scope>
    <source>
        <strain evidence="3">SZCCT0434</strain>
    </source>
</reference>
<evidence type="ECO:0000313" key="2">
    <source>
        <dbReference type="EMBL" id="MBR0801430.1"/>
    </source>
</evidence>
<dbReference type="Pfam" id="PF00550">
    <property type="entry name" value="PP-binding"/>
    <property type="match status" value="1"/>
</dbReference>
<accession>A0ABS5FXI3</accession>
<dbReference type="Gene3D" id="1.10.1200.10">
    <property type="entry name" value="ACP-like"/>
    <property type="match status" value="1"/>
</dbReference>
<gene>
    <name evidence="2" type="ORF">JQ615_39400</name>
</gene>
<dbReference type="EMBL" id="JAFCJH010000082">
    <property type="protein sequence ID" value="MBR0801430.1"/>
    <property type="molecule type" value="Genomic_DNA"/>
</dbReference>
<sequence>MSIRLKITSEMQQIARELNITLPPLNDDLPLQNTGLDSLGFALLVARLEDELGRDPFTNSDEFMFPYTIGDLVSAYEKVPA</sequence>
<dbReference type="InterPro" id="IPR009081">
    <property type="entry name" value="PP-bd_ACP"/>
</dbReference>
<dbReference type="InterPro" id="IPR036736">
    <property type="entry name" value="ACP-like_sf"/>
</dbReference>
<evidence type="ECO:0000313" key="3">
    <source>
        <dbReference type="Proteomes" id="UP001315278"/>
    </source>
</evidence>
<protein>
    <submittedName>
        <fullName evidence="2">Acyl carrier protein</fullName>
    </submittedName>
</protein>
<feature type="domain" description="Carrier" evidence="1">
    <location>
        <begin position="12"/>
        <end position="53"/>
    </location>
</feature>
<dbReference type="Proteomes" id="UP001315278">
    <property type="component" value="Unassembled WGS sequence"/>
</dbReference>
<organism evidence="2 3">
    <name type="scientific">Bradyrhizobium jicamae</name>
    <dbReference type="NCBI Taxonomy" id="280332"/>
    <lineage>
        <taxon>Bacteria</taxon>
        <taxon>Pseudomonadati</taxon>
        <taxon>Pseudomonadota</taxon>
        <taxon>Alphaproteobacteria</taxon>
        <taxon>Hyphomicrobiales</taxon>
        <taxon>Nitrobacteraceae</taxon>
        <taxon>Bradyrhizobium</taxon>
    </lineage>
</organism>
<evidence type="ECO:0000259" key="1">
    <source>
        <dbReference type="Pfam" id="PF00550"/>
    </source>
</evidence>
<keyword evidence="3" id="KW-1185">Reference proteome</keyword>
<name>A0ABS5FXI3_9BRAD</name>
<dbReference type="SUPFAM" id="SSF47336">
    <property type="entry name" value="ACP-like"/>
    <property type="match status" value="1"/>
</dbReference>
<proteinExistence type="predicted"/>
<comment type="caution">
    <text evidence="2">The sequence shown here is derived from an EMBL/GenBank/DDBJ whole genome shotgun (WGS) entry which is preliminary data.</text>
</comment>